<protein>
    <submittedName>
        <fullName evidence="2">Serine hydrolase</fullName>
    </submittedName>
</protein>
<dbReference type="InterPro" id="IPR050789">
    <property type="entry name" value="Diverse_Enzym_Activities"/>
</dbReference>
<proteinExistence type="predicted"/>
<keyword evidence="3" id="KW-1185">Reference proteome</keyword>
<dbReference type="SUPFAM" id="SSF56601">
    <property type="entry name" value="beta-lactamase/transpeptidase-like"/>
    <property type="match status" value="1"/>
</dbReference>
<organism evidence="2 3">
    <name type="scientific">Paractinoplanes pyxinae</name>
    <dbReference type="NCBI Taxonomy" id="2997416"/>
    <lineage>
        <taxon>Bacteria</taxon>
        <taxon>Bacillati</taxon>
        <taxon>Actinomycetota</taxon>
        <taxon>Actinomycetes</taxon>
        <taxon>Micromonosporales</taxon>
        <taxon>Micromonosporaceae</taxon>
        <taxon>Paractinoplanes</taxon>
    </lineage>
</organism>
<dbReference type="Proteomes" id="UP001151002">
    <property type="component" value="Unassembled WGS sequence"/>
</dbReference>
<gene>
    <name evidence="2" type="ORF">OWR29_09590</name>
</gene>
<dbReference type="Pfam" id="PF00144">
    <property type="entry name" value="Beta-lactamase"/>
    <property type="match status" value="1"/>
</dbReference>
<evidence type="ECO:0000313" key="2">
    <source>
        <dbReference type="EMBL" id="MCY1138249.1"/>
    </source>
</evidence>
<accession>A0ABT4AVH4</accession>
<name>A0ABT4AVH4_9ACTN</name>
<keyword evidence="2" id="KW-0378">Hydrolase</keyword>
<dbReference type="PANTHER" id="PTHR43283">
    <property type="entry name" value="BETA-LACTAMASE-RELATED"/>
    <property type="match status" value="1"/>
</dbReference>
<sequence length="431" mass="45784">MERLHELAARYDVPGAAVAIGHGDELIEAATGVLNLETGVEATPESVFQIGSVTKVWTAALVMQLVDEGLVVLDEPVRRYLPAFAVVDAEASESVTVRQLLTHTGGFDGDLFEDTGRGDEALDRYLAYLGDNATQFAPPGELYSYSNSGFAVLGALVARLRGGTYESVLRDRLIEPLGARHMALLAEEAILFRAAAGHVRGEVARPWQMPRSLAAAGATACAAPRDLVRFGRLFLNEGERLLSPGAVAAMTSQQLALPGVPAGRRGLGFELFAWDGQAAYGHDGDTIGQATVWRVVPSHRLVVAISATGAGSAGFFDELLAGIVHDLTGLTVPGRPVPPAGPHEPGPARFAGRYEFPLGSYEIVATGDGLEVTATPRGLAAEAGESRTTRRYVLLSGTTYISAEPFQDRHDTFTIVGDGQYFYGGRLARRV</sequence>
<dbReference type="EMBL" id="JAPNTZ010000003">
    <property type="protein sequence ID" value="MCY1138249.1"/>
    <property type="molecule type" value="Genomic_DNA"/>
</dbReference>
<dbReference type="RefSeq" id="WP_267562224.1">
    <property type="nucleotide sequence ID" value="NZ_JAPNTZ010000003.1"/>
</dbReference>
<dbReference type="GO" id="GO:0016787">
    <property type="term" value="F:hydrolase activity"/>
    <property type="evidence" value="ECO:0007669"/>
    <property type="project" value="UniProtKB-KW"/>
</dbReference>
<dbReference type="InterPro" id="IPR012338">
    <property type="entry name" value="Beta-lactam/transpept-like"/>
</dbReference>
<comment type="caution">
    <text evidence="2">The sequence shown here is derived from an EMBL/GenBank/DDBJ whole genome shotgun (WGS) entry which is preliminary data.</text>
</comment>
<dbReference type="InterPro" id="IPR001466">
    <property type="entry name" value="Beta-lactam-related"/>
</dbReference>
<reference evidence="2" key="1">
    <citation type="submission" date="2022-11" db="EMBL/GenBank/DDBJ databases">
        <authorList>
            <person name="Somphong A."/>
            <person name="Phongsopitanun W."/>
        </authorList>
    </citation>
    <scope>NUCLEOTIDE SEQUENCE</scope>
    <source>
        <strain evidence="2">Pm04-4</strain>
    </source>
</reference>
<dbReference type="Gene3D" id="3.40.710.10">
    <property type="entry name" value="DD-peptidase/beta-lactamase superfamily"/>
    <property type="match status" value="1"/>
</dbReference>
<evidence type="ECO:0000313" key="3">
    <source>
        <dbReference type="Proteomes" id="UP001151002"/>
    </source>
</evidence>
<dbReference type="PANTHER" id="PTHR43283:SF3">
    <property type="entry name" value="BETA-LACTAMASE FAMILY PROTEIN (AFU_ORTHOLOGUE AFUA_5G07500)"/>
    <property type="match status" value="1"/>
</dbReference>
<feature type="domain" description="Beta-lactamase-related" evidence="1">
    <location>
        <begin position="5"/>
        <end position="318"/>
    </location>
</feature>
<evidence type="ECO:0000259" key="1">
    <source>
        <dbReference type="Pfam" id="PF00144"/>
    </source>
</evidence>